<keyword evidence="5" id="KW-0598">Phosphotransferase system</keyword>
<dbReference type="RefSeq" id="WP_138404779.1">
    <property type="nucleotide sequence ID" value="NZ_VBSP01000024.1"/>
</dbReference>
<dbReference type="NCBIfam" id="TIGR00848">
    <property type="entry name" value="fruA"/>
    <property type="match status" value="1"/>
</dbReference>
<dbReference type="PROSITE" id="PS00372">
    <property type="entry name" value="PTS_EIIA_TYPE_2_HIS"/>
    <property type="match status" value="1"/>
</dbReference>
<evidence type="ECO:0000256" key="3">
    <source>
        <dbReference type="ARBA" id="ARBA00022597"/>
    </source>
</evidence>
<dbReference type="CDD" id="cd00211">
    <property type="entry name" value="PTS_IIA_fru"/>
    <property type="match status" value="1"/>
</dbReference>
<reference evidence="7 8" key="1">
    <citation type="submission" date="2019-05" db="EMBL/GenBank/DDBJ databases">
        <title>The metagenome of a microbial culture collection derived from dairy environment covers the genomic content of the human microbiome.</title>
        <authorList>
            <person name="Roder T."/>
            <person name="Wuthrich D."/>
            <person name="Sattari Z."/>
            <person name="Von Ah U."/>
            <person name="Bar C."/>
            <person name="Ronchi F."/>
            <person name="Macpherson A.J."/>
            <person name="Ganal-Vonarburg S.C."/>
            <person name="Bruggmann R."/>
            <person name="Vergeres G."/>
        </authorList>
    </citation>
    <scope>NUCLEOTIDE SEQUENCE [LARGE SCALE GENOMIC DNA]</scope>
    <source>
        <strain evidence="7 8">FAM 24227</strain>
    </source>
</reference>
<dbReference type="OrthoDB" id="9782569at2"/>
<dbReference type="InterPro" id="IPR016152">
    <property type="entry name" value="PTrfase/Anion_transptr"/>
</dbReference>
<dbReference type="EMBL" id="VBSP01000024">
    <property type="protein sequence ID" value="TLQ40802.1"/>
    <property type="molecule type" value="Genomic_DNA"/>
</dbReference>
<keyword evidence="2" id="KW-0597">Phosphoprotein</keyword>
<dbReference type="Pfam" id="PF00359">
    <property type="entry name" value="PTS_EIIA_2"/>
    <property type="match status" value="1"/>
</dbReference>
<evidence type="ECO:0000256" key="4">
    <source>
        <dbReference type="ARBA" id="ARBA00022679"/>
    </source>
</evidence>
<dbReference type="InterPro" id="IPR004715">
    <property type="entry name" value="PTS_IIA_fruc"/>
</dbReference>
<evidence type="ECO:0000256" key="1">
    <source>
        <dbReference type="ARBA" id="ARBA00022448"/>
    </source>
</evidence>
<dbReference type="PANTHER" id="PTHR47738">
    <property type="entry name" value="PTS SYSTEM FRUCTOSE-LIKE EIIA COMPONENT-RELATED"/>
    <property type="match status" value="1"/>
</dbReference>
<dbReference type="GO" id="GO:0016020">
    <property type="term" value="C:membrane"/>
    <property type="evidence" value="ECO:0007669"/>
    <property type="project" value="InterPro"/>
</dbReference>
<accession>A0A5R9DUF9</accession>
<keyword evidence="1" id="KW-0813">Transport</keyword>
<dbReference type="Gene3D" id="3.40.930.10">
    <property type="entry name" value="Mannitol-specific EII, Chain A"/>
    <property type="match status" value="1"/>
</dbReference>
<dbReference type="InterPro" id="IPR051541">
    <property type="entry name" value="PTS_SugarTrans_NitroReg"/>
</dbReference>
<dbReference type="PANTHER" id="PTHR47738:SF2">
    <property type="entry name" value="PTS SYSTEM FRUCTOSE-LIKE EIIA COMPONENT"/>
    <property type="match status" value="1"/>
</dbReference>
<dbReference type="GO" id="GO:0008982">
    <property type="term" value="F:protein-N(PI)-phosphohistidine-sugar phosphotransferase activity"/>
    <property type="evidence" value="ECO:0007669"/>
    <property type="project" value="InterPro"/>
</dbReference>
<evidence type="ECO:0000256" key="5">
    <source>
        <dbReference type="ARBA" id="ARBA00022683"/>
    </source>
</evidence>
<evidence type="ECO:0000259" key="6">
    <source>
        <dbReference type="PROSITE" id="PS51094"/>
    </source>
</evidence>
<evidence type="ECO:0000313" key="8">
    <source>
        <dbReference type="Proteomes" id="UP000306420"/>
    </source>
</evidence>
<dbReference type="SUPFAM" id="SSF55804">
    <property type="entry name" value="Phoshotransferase/anion transport protein"/>
    <property type="match status" value="1"/>
</dbReference>
<dbReference type="InterPro" id="IPR002178">
    <property type="entry name" value="PTS_EIIA_type-2_dom"/>
</dbReference>
<sequence length="153" mass="17859">MIDSDVIHKEIIFLNKELDNKISIVDYILEEAKKNNLISVKDDLKKAVLEREEQISTSIGFDIAMPHGKSDTVLQPFVAFLRTKEGIYWDKDSDETVRMIFLIAVPSENKDNMHLKFISEISKKLLDDEFRQKLLTEENENEVYKLLQSIKQK</sequence>
<comment type="caution">
    <text evidence="7">The sequence shown here is derived from an EMBL/GenBank/DDBJ whole genome shotgun (WGS) entry which is preliminary data.</text>
</comment>
<evidence type="ECO:0000313" key="7">
    <source>
        <dbReference type="EMBL" id="TLQ40802.1"/>
    </source>
</evidence>
<evidence type="ECO:0000256" key="2">
    <source>
        <dbReference type="ARBA" id="ARBA00022553"/>
    </source>
</evidence>
<name>A0A5R9DUF9_9LACT</name>
<feature type="domain" description="PTS EIIA type-2" evidence="6">
    <location>
        <begin position="5"/>
        <end position="150"/>
    </location>
</feature>
<keyword evidence="3 7" id="KW-0762">Sugar transport</keyword>
<dbReference type="PROSITE" id="PS51094">
    <property type="entry name" value="PTS_EIIA_TYPE_2"/>
    <property type="match status" value="1"/>
</dbReference>
<keyword evidence="4" id="KW-0808">Transferase</keyword>
<organism evidence="7 8">
    <name type="scientific">Ruoffia tabacinasalis</name>
    <dbReference type="NCBI Taxonomy" id="87458"/>
    <lineage>
        <taxon>Bacteria</taxon>
        <taxon>Bacillati</taxon>
        <taxon>Bacillota</taxon>
        <taxon>Bacilli</taxon>
        <taxon>Lactobacillales</taxon>
        <taxon>Aerococcaceae</taxon>
        <taxon>Ruoffia</taxon>
    </lineage>
</organism>
<dbReference type="Proteomes" id="UP000306420">
    <property type="component" value="Unassembled WGS sequence"/>
</dbReference>
<gene>
    <name evidence="7" type="ORF">FEZ33_07465</name>
</gene>
<dbReference type="GO" id="GO:0009401">
    <property type="term" value="P:phosphoenolpyruvate-dependent sugar phosphotransferase system"/>
    <property type="evidence" value="ECO:0007669"/>
    <property type="project" value="UniProtKB-KW"/>
</dbReference>
<proteinExistence type="predicted"/>
<protein>
    <submittedName>
        <fullName evidence="7">PTS sugar transporter subunit IIA</fullName>
    </submittedName>
</protein>
<dbReference type="AlphaFoldDB" id="A0A5R9DUF9"/>